<evidence type="ECO:0000256" key="1">
    <source>
        <dbReference type="ARBA" id="ARBA00001917"/>
    </source>
</evidence>
<dbReference type="InterPro" id="IPR013785">
    <property type="entry name" value="Aldolase_TIM"/>
</dbReference>
<evidence type="ECO:0000256" key="2">
    <source>
        <dbReference type="ARBA" id="ARBA00009881"/>
    </source>
</evidence>
<dbReference type="CDD" id="cd04730">
    <property type="entry name" value="NPD_like"/>
    <property type="match status" value="1"/>
</dbReference>
<accession>A0ABY4N2W0</accession>
<dbReference type="PANTHER" id="PTHR42747:SF3">
    <property type="entry name" value="NITRONATE MONOOXYGENASE-RELATED"/>
    <property type="match status" value="1"/>
</dbReference>
<evidence type="ECO:0000256" key="8">
    <source>
        <dbReference type="ARBA" id="ARBA00031155"/>
    </source>
</evidence>
<reference evidence="10" key="1">
    <citation type="submission" date="2022-05" db="EMBL/GenBank/DDBJ databases">
        <title>Complete genome sequence of toluene-degrading Gulosibacter sediminis strain ACHW.36C.</title>
        <authorList>
            <person name="Wai A.C."/>
            <person name="Lai G.K."/>
            <person name="Griffin S.D."/>
            <person name="Leung F.C."/>
        </authorList>
    </citation>
    <scope>NUCLEOTIDE SEQUENCE [LARGE SCALE GENOMIC DNA]</scope>
    <source>
        <strain evidence="10">ACHW.36C</strain>
    </source>
</reference>
<organism evidence="10">
    <name type="scientific">Gulosibacter sediminis</name>
    <dbReference type="NCBI Taxonomy" id="1729695"/>
    <lineage>
        <taxon>Bacteria</taxon>
        <taxon>Bacillati</taxon>
        <taxon>Actinomycetota</taxon>
        <taxon>Actinomycetes</taxon>
        <taxon>Micrococcales</taxon>
        <taxon>Microbacteriaceae</taxon>
        <taxon>Gulosibacter</taxon>
    </lineage>
</organism>
<comment type="cofactor">
    <cofactor evidence="1">
        <name>FMN</name>
        <dbReference type="ChEBI" id="CHEBI:58210"/>
    </cofactor>
</comment>
<dbReference type="PANTHER" id="PTHR42747">
    <property type="entry name" value="NITRONATE MONOOXYGENASE-RELATED"/>
    <property type="match status" value="1"/>
</dbReference>
<keyword evidence="5" id="KW-0288">FMN</keyword>
<evidence type="ECO:0000313" key="10">
    <source>
        <dbReference type="EMBL" id="UQN15863.1"/>
    </source>
</evidence>
<dbReference type="EMBL" id="CP097160">
    <property type="protein sequence ID" value="UQN15863.1"/>
    <property type="molecule type" value="Genomic_DNA"/>
</dbReference>
<keyword evidence="6" id="KW-0560">Oxidoreductase</keyword>
<dbReference type="PROSITE" id="PS00912">
    <property type="entry name" value="DHODEHASE_2"/>
    <property type="match status" value="1"/>
</dbReference>
<comment type="similarity">
    <text evidence="2">Belongs to the nitronate monooxygenase family. NMO class I subfamily.</text>
</comment>
<gene>
    <name evidence="10" type="ORF">M3M28_05275</name>
</gene>
<proteinExistence type="inferred from homology"/>
<comment type="catalytic activity">
    <reaction evidence="9">
        <text>3 propionate 3-nitronate + 3 O2 + H2O = 3 3-oxopropanoate + 2 nitrate + nitrite + H2O2 + 3 H(+)</text>
        <dbReference type="Rhea" id="RHEA:57332"/>
        <dbReference type="ChEBI" id="CHEBI:15377"/>
        <dbReference type="ChEBI" id="CHEBI:15378"/>
        <dbReference type="ChEBI" id="CHEBI:15379"/>
        <dbReference type="ChEBI" id="CHEBI:16240"/>
        <dbReference type="ChEBI" id="CHEBI:16301"/>
        <dbReference type="ChEBI" id="CHEBI:17632"/>
        <dbReference type="ChEBI" id="CHEBI:33190"/>
        <dbReference type="ChEBI" id="CHEBI:136067"/>
    </reaction>
</comment>
<evidence type="ECO:0000256" key="3">
    <source>
        <dbReference type="ARBA" id="ARBA00022575"/>
    </source>
</evidence>
<dbReference type="InterPro" id="IPR004136">
    <property type="entry name" value="NMO"/>
</dbReference>
<sequence length="340" mass="36260">MIDLHARRLPVVQAPMAGGPTTPELVAAVSNLGALGTLAGGYLSAEAFEEKLSATRGLTDEPFAVNLFAPEATAPDVPAAERFRERLLPLAERLGVEVPEVRVPGDDTFFEKLATLEASPVPLVTFTFGMPDHAVVKRLRAVGTAVGITVASVEDAVLAFEVEPEVLIVQGPSAGGHRANFDQAALPDQLSLDQLLARILPLARVARASIIATGGIDTPERARTLLDAGADAVALGTAFLTVHESGTRPPHREALLAGTRETVVTRAFSGRNARGLRNRFIDEFDLVAPASYPIVHFLTKSIRDASSDGPEYLNLWAGENYRSCRDETAEELLGRFAEAL</sequence>
<dbReference type="InterPro" id="IPR001295">
    <property type="entry name" value="Dihydroorotate_DH_CS"/>
</dbReference>
<evidence type="ECO:0000256" key="6">
    <source>
        <dbReference type="ARBA" id="ARBA00023002"/>
    </source>
</evidence>
<dbReference type="GO" id="GO:0004497">
    <property type="term" value="F:monooxygenase activity"/>
    <property type="evidence" value="ECO:0007669"/>
    <property type="project" value="UniProtKB-KW"/>
</dbReference>
<dbReference type="Pfam" id="PF03060">
    <property type="entry name" value="NMO"/>
    <property type="match status" value="1"/>
</dbReference>
<name>A0ABY4N2W0_9MICO</name>
<keyword evidence="7 10" id="KW-0503">Monooxygenase</keyword>
<evidence type="ECO:0000256" key="9">
    <source>
        <dbReference type="ARBA" id="ARBA00049401"/>
    </source>
</evidence>
<keyword evidence="4" id="KW-0285">Flavoprotein</keyword>
<dbReference type="Gene3D" id="3.20.20.70">
    <property type="entry name" value="Aldolase class I"/>
    <property type="match status" value="1"/>
</dbReference>
<keyword evidence="3" id="KW-0216">Detoxification</keyword>
<dbReference type="SUPFAM" id="SSF51412">
    <property type="entry name" value="Inosine monophosphate dehydrogenase (IMPDH)"/>
    <property type="match status" value="1"/>
</dbReference>
<protein>
    <recommendedName>
        <fullName evidence="8">Propionate 3-nitronate monooxygenase</fullName>
    </recommendedName>
</protein>
<evidence type="ECO:0000256" key="5">
    <source>
        <dbReference type="ARBA" id="ARBA00022643"/>
    </source>
</evidence>
<evidence type="ECO:0000256" key="7">
    <source>
        <dbReference type="ARBA" id="ARBA00023033"/>
    </source>
</evidence>
<evidence type="ECO:0000256" key="4">
    <source>
        <dbReference type="ARBA" id="ARBA00022630"/>
    </source>
</evidence>